<evidence type="ECO:0000256" key="1">
    <source>
        <dbReference type="SAM" id="Phobius"/>
    </source>
</evidence>
<protein>
    <submittedName>
        <fullName evidence="2">Uncharacterized protein</fullName>
    </submittedName>
</protein>
<feature type="transmembrane region" description="Helical" evidence="1">
    <location>
        <begin position="199"/>
        <end position="217"/>
    </location>
</feature>
<evidence type="ECO:0000313" key="2">
    <source>
        <dbReference type="EMBL" id="KOF13189.1"/>
    </source>
</evidence>
<keyword evidence="1" id="KW-0812">Transmembrane</keyword>
<feature type="transmembrane region" description="Helical" evidence="1">
    <location>
        <begin position="15"/>
        <end position="35"/>
    </location>
</feature>
<feature type="transmembrane region" description="Helical" evidence="1">
    <location>
        <begin position="167"/>
        <end position="187"/>
    </location>
</feature>
<dbReference type="AlphaFoldDB" id="A0A0L8BF02"/>
<keyword evidence="1" id="KW-0472">Membrane</keyword>
<reference evidence="3" key="1">
    <citation type="submission" date="2015-07" db="EMBL/GenBank/DDBJ databases">
        <title>Whole genome sequence of an Ensifer adhaerens strain isolated from a cave pool in the Wind Cave National Park.</title>
        <authorList>
            <person name="Eng W.W.H."/>
            <person name="Gan H.M."/>
            <person name="Barton H.A."/>
            <person name="Savka M.A."/>
        </authorList>
    </citation>
    <scope>NUCLEOTIDE SEQUENCE [LARGE SCALE GENOMIC DNA]</scope>
    <source>
        <strain evidence="3">SD006</strain>
    </source>
</reference>
<gene>
    <name evidence="2" type="ORF">AC244_32110</name>
</gene>
<dbReference type="RefSeq" id="WP_053252871.1">
    <property type="nucleotide sequence ID" value="NZ_LGAP01000041.1"/>
</dbReference>
<feature type="transmembrane region" description="Helical" evidence="1">
    <location>
        <begin position="41"/>
        <end position="60"/>
    </location>
</feature>
<keyword evidence="1" id="KW-1133">Transmembrane helix</keyword>
<dbReference type="OrthoDB" id="2083198at2"/>
<accession>A0A0L8BF02</accession>
<dbReference type="EMBL" id="LGAP01000041">
    <property type="protein sequence ID" value="KOF13189.1"/>
    <property type="molecule type" value="Genomic_DNA"/>
</dbReference>
<dbReference type="PATRIC" id="fig|106592.7.peg.5884"/>
<comment type="caution">
    <text evidence="2">The sequence shown here is derived from an EMBL/GenBank/DDBJ whole genome shotgun (WGS) entry which is preliminary data.</text>
</comment>
<evidence type="ECO:0000313" key="3">
    <source>
        <dbReference type="Proteomes" id="UP000037425"/>
    </source>
</evidence>
<dbReference type="Proteomes" id="UP000037425">
    <property type="component" value="Unassembled WGS sequence"/>
</dbReference>
<organism evidence="2 3">
    <name type="scientific">Ensifer adhaerens</name>
    <name type="common">Sinorhizobium morelense</name>
    <dbReference type="NCBI Taxonomy" id="106592"/>
    <lineage>
        <taxon>Bacteria</taxon>
        <taxon>Pseudomonadati</taxon>
        <taxon>Pseudomonadota</taxon>
        <taxon>Alphaproteobacteria</taxon>
        <taxon>Hyphomicrobiales</taxon>
        <taxon>Rhizobiaceae</taxon>
        <taxon>Sinorhizobium/Ensifer group</taxon>
        <taxon>Ensifer</taxon>
    </lineage>
</organism>
<name>A0A0L8BF02_ENSAD</name>
<proteinExistence type="predicted"/>
<sequence>MIPGLPDTYTLRARIIPALIAAIPVFVLATLLVPWNRFSLSQALSSLSVAILLFALSDFARRHGKRIEPKLYARSGGKPTVTMLRHRDRILDDITKLKIVSFLAGKLGEKPPSADEELAHPEKADAFYERCGTWLRENTRDQKRFAILFNDNVTYGYRRNLLGLKSIALTLNTLVLTTVAIILWLRWEDGFAEDLNSKMLGVAAIAGLHSVYLLLGVTEASVAEASKTYARQLFLSCISLGEAGAPNGKQPSRSARRPTAS</sequence>